<feature type="transmembrane region" description="Helical" evidence="12">
    <location>
        <begin position="337"/>
        <end position="360"/>
    </location>
</feature>
<reference evidence="13" key="1">
    <citation type="submission" date="2020-11" db="EMBL/GenBank/DDBJ databases">
        <authorList>
            <person name="Tran Van P."/>
        </authorList>
    </citation>
    <scope>NUCLEOTIDE SEQUENCE</scope>
</reference>
<dbReference type="Proteomes" id="UP000759131">
    <property type="component" value="Unassembled WGS sequence"/>
</dbReference>
<dbReference type="CDD" id="cd03505">
    <property type="entry name" value="Delta9-FADS-like"/>
    <property type="match status" value="1"/>
</dbReference>
<evidence type="ECO:0000313" key="14">
    <source>
        <dbReference type="Proteomes" id="UP000759131"/>
    </source>
</evidence>
<evidence type="ECO:0000256" key="5">
    <source>
        <dbReference type="ARBA" id="ARBA00022832"/>
    </source>
</evidence>
<comment type="cofactor">
    <cofactor evidence="11">
        <name>Fe(2+)</name>
        <dbReference type="ChEBI" id="CHEBI:29033"/>
    </cofactor>
</comment>
<evidence type="ECO:0000256" key="6">
    <source>
        <dbReference type="ARBA" id="ARBA00022989"/>
    </source>
</evidence>
<evidence type="ECO:0000313" key="13">
    <source>
        <dbReference type="EMBL" id="CAD7627716.1"/>
    </source>
</evidence>
<dbReference type="EMBL" id="CAJPIZ010004982">
    <property type="protein sequence ID" value="CAG2108146.1"/>
    <property type="molecule type" value="Genomic_DNA"/>
</dbReference>
<keyword evidence="3 11" id="KW-0444">Lipid biosynthesis</keyword>
<name>A0A7R9Q0J3_9ACAR</name>
<feature type="transmembrane region" description="Helical" evidence="12">
    <location>
        <begin position="137"/>
        <end position="155"/>
    </location>
</feature>
<evidence type="ECO:0000256" key="7">
    <source>
        <dbReference type="ARBA" id="ARBA00023002"/>
    </source>
</evidence>
<dbReference type="OrthoDB" id="10260134at2759"/>
<keyword evidence="10 11" id="KW-0275">Fatty acid biosynthesis</keyword>
<keyword evidence="14" id="KW-1185">Reference proteome</keyword>
<evidence type="ECO:0000256" key="4">
    <source>
        <dbReference type="ARBA" id="ARBA00022692"/>
    </source>
</evidence>
<protein>
    <recommendedName>
        <fullName evidence="15">Fatty acid desaturase domain-containing protein</fullName>
    </recommendedName>
</protein>
<organism evidence="13">
    <name type="scientific">Medioppia subpectinata</name>
    <dbReference type="NCBI Taxonomy" id="1979941"/>
    <lineage>
        <taxon>Eukaryota</taxon>
        <taxon>Metazoa</taxon>
        <taxon>Ecdysozoa</taxon>
        <taxon>Arthropoda</taxon>
        <taxon>Chelicerata</taxon>
        <taxon>Arachnida</taxon>
        <taxon>Acari</taxon>
        <taxon>Acariformes</taxon>
        <taxon>Sarcoptiformes</taxon>
        <taxon>Oribatida</taxon>
        <taxon>Brachypylina</taxon>
        <taxon>Oppioidea</taxon>
        <taxon>Oppiidae</taxon>
        <taxon>Medioppia</taxon>
    </lineage>
</organism>
<evidence type="ECO:0000256" key="1">
    <source>
        <dbReference type="ARBA" id="ARBA00004141"/>
    </source>
</evidence>
<keyword evidence="8" id="KW-0443">Lipid metabolism</keyword>
<gene>
    <name evidence="13" type="ORF">OSB1V03_LOCUS8141</name>
</gene>
<dbReference type="AlphaFoldDB" id="A0A7R9Q0J3"/>
<evidence type="ECO:0000256" key="8">
    <source>
        <dbReference type="ARBA" id="ARBA00023098"/>
    </source>
</evidence>
<evidence type="ECO:0000256" key="10">
    <source>
        <dbReference type="ARBA" id="ARBA00023160"/>
    </source>
</evidence>
<dbReference type="PRINTS" id="PR00075">
    <property type="entry name" value="FACDDSATRASE"/>
</dbReference>
<evidence type="ECO:0008006" key="15">
    <source>
        <dbReference type="Google" id="ProtNLM"/>
    </source>
</evidence>
<feature type="transmembrane region" description="Helical" evidence="12">
    <location>
        <begin position="74"/>
        <end position="94"/>
    </location>
</feature>
<dbReference type="GO" id="GO:0004768">
    <property type="term" value="F:stearoyl-CoA 9-desaturase activity"/>
    <property type="evidence" value="ECO:0007669"/>
    <property type="project" value="TreeGrafter"/>
</dbReference>
<accession>A0A7R9Q0J3</accession>
<sequence length="368" mass="42602">MDNISDQVLPANSGQMSGMCPEITDNEANNNTDNINNKFNGTIRNKSKSYISGEFSDHDVSNNDKLEPEFKLELYWYNITMAILLHVAAVYGIYLGIKSAQIKTILFAYLLAHLSTIGAQCGVHRLWCHRTYKAKPVLQYLLAFLYVLAFQDDIYKWSRDHRVHHKCADTDADPYSIKRGFFFAHIGWLLCRKHPSVIAQGHTIDMSDLDHDLLVQFERRYHVPLALVIWGAMPTLIPCAAHYWGSKPYDKHIEATECTIRHVMLGEGFHNYHHTYPWDYSMSEYGPIDAFNPATMFIDLFARLGWAYDMRRAPRDVVKQRMKRTGQANVTAKTNRVYEWVTATLYLMLMFYPFIIAGLWNNYLSHLV</sequence>
<keyword evidence="6 12" id="KW-1133">Transmembrane helix</keyword>
<evidence type="ECO:0000256" key="3">
    <source>
        <dbReference type="ARBA" id="ARBA00022516"/>
    </source>
</evidence>
<comment type="domain">
    <text evidence="11">The histidine box domains are involved in binding the catalytic metal ions.</text>
</comment>
<proteinExistence type="inferred from homology"/>
<keyword evidence="4 11" id="KW-0812">Transmembrane</keyword>
<dbReference type="PANTHER" id="PTHR11351:SF31">
    <property type="entry name" value="DESATURASE 1, ISOFORM A-RELATED"/>
    <property type="match status" value="1"/>
</dbReference>
<evidence type="ECO:0000256" key="9">
    <source>
        <dbReference type="ARBA" id="ARBA00023136"/>
    </source>
</evidence>
<keyword evidence="9 12" id="KW-0472">Membrane</keyword>
<dbReference type="EMBL" id="OC859557">
    <property type="protein sequence ID" value="CAD7627716.1"/>
    <property type="molecule type" value="Genomic_DNA"/>
</dbReference>
<keyword evidence="5" id="KW-0276">Fatty acid metabolism</keyword>
<comment type="subcellular location">
    <subcellularLocation>
        <location evidence="1">Membrane</location>
        <topology evidence="1">Multi-pass membrane protein</topology>
    </subcellularLocation>
</comment>
<dbReference type="GO" id="GO:0005789">
    <property type="term" value="C:endoplasmic reticulum membrane"/>
    <property type="evidence" value="ECO:0007669"/>
    <property type="project" value="TreeGrafter"/>
</dbReference>
<evidence type="ECO:0000256" key="12">
    <source>
        <dbReference type="SAM" id="Phobius"/>
    </source>
</evidence>
<dbReference type="GO" id="GO:0006636">
    <property type="term" value="P:unsaturated fatty acid biosynthetic process"/>
    <property type="evidence" value="ECO:0007669"/>
    <property type="project" value="TreeGrafter"/>
</dbReference>
<dbReference type="InterPro" id="IPR015876">
    <property type="entry name" value="Acyl-CoA_DS"/>
</dbReference>
<comment type="similarity">
    <text evidence="2 11">Belongs to the fatty acid desaturase type 1 family.</text>
</comment>
<evidence type="ECO:0000256" key="2">
    <source>
        <dbReference type="ARBA" id="ARBA00009295"/>
    </source>
</evidence>
<evidence type="ECO:0000256" key="11">
    <source>
        <dbReference type="RuleBase" id="RU000581"/>
    </source>
</evidence>
<dbReference type="GO" id="GO:0005506">
    <property type="term" value="F:iron ion binding"/>
    <property type="evidence" value="ECO:0007669"/>
    <property type="project" value="TreeGrafter"/>
</dbReference>
<dbReference type="PANTHER" id="PTHR11351">
    <property type="entry name" value="ACYL-COA DESATURASE"/>
    <property type="match status" value="1"/>
</dbReference>
<feature type="transmembrane region" description="Helical" evidence="12">
    <location>
        <begin position="106"/>
        <end position="125"/>
    </location>
</feature>
<keyword evidence="7 11" id="KW-0560">Oxidoreductase</keyword>